<dbReference type="AlphaFoldDB" id="A0A2T3A4P4"/>
<keyword evidence="3" id="KW-0156">Chromatin regulator</keyword>
<dbReference type="SMART" id="SM00297">
    <property type="entry name" value="BROMO"/>
    <property type="match status" value="2"/>
</dbReference>
<dbReference type="Proteomes" id="UP000241462">
    <property type="component" value="Unassembled WGS sequence"/>
</dbReference>
<feature type="compositionally biased region" description="Polar residues" evidence="9">
    <location>
        <begin position="521"/>
        <end position="535"/>
    </location>
</feature>
<feature type="compositionally biased region" description="Polar residues" evidence="9">
    <location>
        <begin position="444"/>
        <end position="459"/>
    </location>
</feature>
<comment type="subcellular location">
    <subcellularLocation>
        <location evidence="1">Nucleus</location>
    </subcellularLocation>
</comment>
<dbReference type="PANTHER" id="PTHR16062:SF19">
    <property type="entry name" value="PROTEIN POLYBROMO-1"/>
    <property type="match status" value="1"/>
</dbReference>
<feature type="region of interest" description="Disordered" evidence="9">
    <location>
        <begin position="177"/>
        <end position="271"/>
    </location>
</feature>
<dbReference type="GO" id="GO:0006368">
    <property type="term" value="P:transcription elongation by RNA polymerase II"/>
    <property type="evidence" value="ECO:0007669"/>
    <property type="project" value="TreeGrafter"/>
</dbReference>
<evidence type="ECO:0000256" key="5">
    <source>
        <dbReference type="ARBA" id="ARBA00023117"/>
    </source>
</evidence>
<dbReference type="InterPro" id="IPR037382">
    <property type="entry name" value="Rsc/polybromo"/>
</dbReference>
<dbReference type="EMBL" id="KZ678470">
    <property type="protein sequence ID" value="PSR82772.1"/>
    <property type="molecule type" value="Genomic_DNA"/>
</dbReference>
<dbReference type="SUPFAM" id="SSF47370">
    <property type="entry name" value="Bromodomain"/>
    <property type="match status" value="2"/>
</dbReference>
<dbReference type="InterPro" id="IPR036427">
    <property type="entry name" value="Bromodomain-like_sf"/>
</dbReference>
<dbReference type="InterPro" id="IPR001487">
    <property type="entry name" value="Bromodomain"/>
</dbReference>
<keyword evidence="12" id="KW-1185">Reference proteome</keyword>
<dbReference type="FunFam" id="1.20.920.10:FF:000083">
    <property type="entry name" value="WGS project CABT00000000 data, contig 2.8"/>
    <property type="match status" value="1"/>
</dbReference>
<dbReference type="PROSITE" id="PS50014">
    <property type="entry name" value="BROMODOMAIN_2"/>
    <property type="match status" value="2"/>
</dbReference>
<dbReference type="OrthoDB" id="6017at2759"/>
<keyword evidence="2" id="KW-0677">Repeat</keyword>
<dbReference type="GO" id="GO:0016586">
    <property type="term" value="C:RSC-type complex"/>
    <property type="evidence" value="ECO:0007669"/>
    <property type="project" value="InterPro"/>
</dbReference>
<dbReference type="Gene3D" id="1.20.920.10">
    <property type="entry name" value="Bromodomain-like"/>
    <property type="match status" value="2"/>
</dbReference>
<keyword evidence="6" id="KW-0804">Transcription</keyword>
<evidence type="ECO:0000259" key="10">
    <source>
        <dbReference type="PROSITE" id="PS50014"/>
    </source>
</evidence>
<name>A0A2T3A4P4_9PEZI</name>
<feature type="compositionally biased region" description="Acidic residues" evidence="9">
    <location>
        <begin position="207"/>
        <end position="237"/>
    </location>
</feature>
<evidence type="ECO:0000313" key="11">
    <source>
        <dbReference type="EMBL" id="PSR82772.1"/>
    </source>
</evidence>
<evidence type="ECO:0000256" key="6">
    <source>
        <dbReference type="ARBA" id="ARBA00023163"/>
    </source>
</evidence>
<evidence type="ECO:0000256" key="4">
    <source>
        <dbReference type="ARBA" id="ARBA00023015"/>
    </source>
</evidence>
<evidence type="ECO:0000256" key="3">
    <source>
        <dbReference type="ARBA" id="ARBA00022853"/>
    </source>
</evidence>
<dbReference type="PANTHER" id="PTHR16062">
    <property type="entry name" value="SWI/SNF-RELATED"/>
    <property type="match status" value="1"/>
</dbReference>
<dbReference type="GO" id="GO:0003682">
    <property type="term" value="F:chromatin binding"/>
    <property type="evidence" value="ECO:0007669"/>
    <property type="project" value="TreeGrafter"/>
</dbReference>
<feature type="region of interest" description="Disordered" evidence="9">
    <location>
        <begin position="419"/>
        <end position="483"/>
    </location>
</feature>
<dbReference type="STRING" id="2025994.A0A2T3A4P4"/>
<evidence type="ECO:0000256" key="2">
    <source>
        <dbReference type="ARBA" id="ARBA00022737"/>
    </source>
</evidence>
<keyword evidence="4" id="KW-0805">Transcription regulation</keyword>
<dbReference type="InParanoid" id="A0A2T3A4P4"/>
<protein>
    <submittedName>
        <fullName evidence="11">Bromodomain-containing protein</fullName>
    </submittedName>
</protein>
<evidence type="ECO:0000256" key="8">
    <source>
        <dbReference type="PROSITE-ProRule" id="PRU00035"/>
    </source>
</evidence>
<feature type="region of interest" description="Disordered" evidence="9">
    <location>
        <begin position="513"/>
        <end position="539"/>
    </location>
</feature>
<dbReference type="CDD" id="cd04369">
    <property type="entry name" value="Bromodomain"/>
    <property type="match status" value="2"/>
</dbReference>
<feature type="domain" description="Bromo" evidence="10">
    <location>
        <begin position="64"/>
        <end position="134"/>
    </location>
</feature>
<dbReference type="Pfam" id="PF00439">
    <property type="entry name" value="Bromodomain"/>
    <property type="match status" value="2"/>
</dbReference>
<reference evidence="11 12" key="1">
    <citation type="journal article" date="2018" name="Mycol. Prog.">
        <title>Coniella lustricola, a new species from submerged detritus.</title>
        <authorList>
            <person name="Raudabaugh D.B."/>
            <person name="Iturriaga T."/>
            <person name="Carver A."/>
            <person name="Mondo S."/>
            <person name="Pangilinan J."/>
            <person name="Lipzen A."/>
            <person name="He G."/>
            <person name="Amirebrahimi M."/>
            <person name="Grigoriev I.V."/>
            <person name="Miller A.N."/>
        </authorList>
    </citation>
    <scope>NUCLEOTIDE SEQUENCE [LARGE SCALE GENOMIC DNA]</scope>
    <source>
        <strain evidence="11 12">B22-T-1</strain>
    </source>
</reference>
<proteinExistence type="predicted"/>
<keyword evidence="7" id="KW-0539">Nucleus</keyword>
<evidence type="ECO:0000256" key="9">
    <source>
        <dbReference type="SAM" id="MobiDB-lite"/>
    </source>
</evidence>
<dbReference type="InterPro" id="IPR054551">
    <property type="entry name" value="RSC4_Ig-like"/>
</dbReference>
<keyword evidence="5 8" id="KW-0103">Bromodomain</keyword>
<evidence type="ECO:0000313" key="12">
    <source>
        <dbReference type="Proteomes" id="UP000241462"/>
    </source>
</evidence>
<feature type="domain" description="Bromo" evidence="10">
    <location>
        <begin position="300"/>
        <end position="383"/>
    </location>
</feature>
<organism evidence="11 12">
    <name type="scientific">Coniella lustricola</name>
    <dbReference type="NCBI Taxonomy" id="2025994"/>
    <lineage>
        <taxon>Eukaryota</taxon>
        <taxon>Fungi</taxon>
        <taxon>Dikarya</taxon>
        <taxon>Ascomycota</taxon>
        <taxon>Pezizomycotina</taxon>
        <taxon>Sordariomycetes</taxon>
        <taxon>Sordariomycetidae</taxon>
        <taxon>Diaporthales</taxon>
        <taxon>Schizoparmaceae</taxon>
        <taxon>Coniella</taxon>
    </lineage>
</organism>
<accession>A0A2T3A4P4</accession>
<gene>
    <name evidence="11" type="ORF">BD289DRAFT_461561</name>
</gene>
<dbReference type="Pfam" id="PF22994">
    <property type="entry name" value="RSC4_Ig_like"/>
    <property type="match status" value="1"/>
</dbReference>
<feature type="region of interest" description="Disordered" evidence="9">
    <location>
        <begin position="1"/>
        <end position="47"/>
    </location>
</feature>
<dbReference type="GO" id="GO:0006338">
    <property type="term" value="P:chromatin remodeling"/>
    <property type="evidence" value="ECO:0007669"/>
    <property type="project" value="InterPro"/>
</dbReference>
<sequence length="725" mass="79589">MENKRKASTSRGGGAGADGDNLPAAKRRKLPSDFPDLMKGESPESTSAHGLHFLDAIRRTSDKHGRVVAGYFEKLLPKAGNEDYYSKIAMPISLRVIERKLLRQEFKDLSELESWLKRMVMNAKEYYHKNSTTFEDAERVRKATSNWMVKFNPAYKKSATYAATPIPIPPEYDVETELELEETAPEAAAAKVPTRPRSSRQSKVEVVEPDAEGEDEESPEADADADADEDAEGEEIGTETNRTSGPRIVLKRRGARSQETDNTPSTTGEKTDLQYSEVPYQGLTFQQAQEKILDTLMRRQDDEDEWPYFEPFMNLPDKNLKDYYQLIEDPMSLKKLWRAIKGMQGRGGATGISHFKSWAAMEEKASLLWDNACYYNEEGSEIYELANELKDAFYEQFNEAKACVEEPPQPKIKLRAPSTQIANTGPGKPKRITIHVGGGREDSQGSPAPQASTSATLTDVPTPILPPQAAATTNGTMAKPTPASAASATAASASALPTPSAVPTPVAVGAASAVKREDSARQSPAITPQPSNGYSASAFRPVVPPANGFGQHQHPGLPNGHAAMAQYPQRPLYDMKYRGPGTDVANAILQNVCIRTTIEDEDDRRFIFNVPAHPKLLQQHYTIALGPTQWKLQILPRIVSNLEEQQRAYRMFVMVNGQILARGVPHPRDPPFHSGSSESLYNASLHAGVNTITVQIIAALPKGQTLPNGSDAVLEKITVLANVIT</sequence>
<evidence type="ECO:0000256" key="7">
    <source>
        <dbReference type="ARBA" id="ARBA00023242"/>
    </source>
</evidence>
<evidence type="ECO:0000256" key="1">
    <source>
        <dbReference type="ARBA" id="ARBA00004123"/>
    </source>
</evidence>